<keyword evidence="1" id="KW-0812">Transmembrane</keyword>
<reference evidence="2 3" key="1">
    <citation type="submission" date="2014-06" db="EMBL/GenBank/DDBJ databases">
        <title>Evolutionary Origins and Diversification of the Mycorrhizal Mutualists.</title>
        <authorList>
            <consortium name="DOE Joint Genome Institute"/>
            <consortium name="Mycorrhizal Genomics Consortium"/>
            <person name="Kohler A."/>
            <person name="Kuo A."/>
            <person name="Nagy L.G."/>
            <person name="Floudas D."/>
            <person name="Copeland A."/>
            <person name="Barry K.W."/>
            <person name="Cichocki N."/>
            <person name="Veneault-Fourrey C."/>
            <person name="LaButti K."/>
            <person name="Lindquist E.A."/>
            <person name="Lipzen A."/>
            <person name="Lundell T."/>
            <person name="Morin E."/>
            <person name="Murat C."/>
            <person name="Riley R."/>
            <person name="Ohm R."/>
            <person name="Sun H."/>
            <person name="Tunlid A."/>
            <person name="Henrissat B."/>
            <person name="Grigoriev I.V."/>
            <person name="Hibbett D.S."/>
            <person name="Martin F."/>
        </authorList>
    </citation>
    <scope>NUCLEOTIDE SEQUENCE [LARGE SCALE GENOMIC DNA]</scope>
    <source>
        <strain evidence="2 3">SS14</strain>
    </source>
</reference>
<keyword evidence="1" id="KW-1133">Transmembrane helix</keyword>
<keyword evidence="3" id="KW-1185">Reference proteome</keyword>
<evidence type="ECO:0000256" key="1">
    <source>
        <dbReference type="SAM" id="Phobius"/>
    </source>
</evidence>
<sequence>WAKADQDLFLTCLFLNPFFQSQLFNVNTIPLAVLIGILRHLYCHAFKLKNEDAPSILTIQTMDYFTYQKEFSEENWGVDMVHQAYMDEVYVFFSDNLL</sequence>
<proteinExistence type="predicted"/>
<feature type="transmembrane region" description="Helical" evidence="1">
    <location>
        <begin position="23"/>
        <end position="42"/>
    </location>
</feature>
<organism evidence="2 3">
    <name type="scientific">Sphaerobolus stellatus (strain SS14)</name>
    <dbReference type="NCBI Taxonomy" id="990650"/>
    <lineage>
        <taxon>Eukaryota</taxon>
        <taxon>Fungi</taxon>
        <taxon>Dikarya</taxon>
        <taxon>Basidiomycota</taxon>
        <taxon>Agaricomycotina</taxon>
        <taxon>Agaricomycetes</taxon>
        <taxon>Phallomycetidae</taxon>
        <taxon>Geastrales</taxon>
        <taxon>Sphaerobolaceae</taxon>
        <taxon>Sphaerobolus</taxon>
    </lineage>
</organism>
<evidence type="ECO:0000313" key="3">
    <source>
        <dbReference type="Proteomes" id="UP000054279"/>
    </source>
</evidence>
<accession>A0A0C9W5P6</accession>
<dbReference type="HOGENOM" id="CLU_2339339_0_0_1"/>
<name>A0A0C9W5P6_SPHS4</name>
<feature type="non-terminal residue" evidence="2">
    <location>
        <position position="1"/>
    </location>
</feature>
<dbReference type="AlphaFoldDB" id="A0A0C9W5P6"/>
<gene>
    <name evidence="2" type="ORF">M422DRAFT_164483</name>
</gene>
<dbReference type="EMBL" id="KN837104">
    <property type="protein sequence ID" value="KIJ47123.1"/>
    <property type="molecule type" value="Genomic_DNA"/>
</dbReference>
<dbReference type="OrthoDB" id="3270520at2759"/>
<dbReference type="Proteomes" id="UP000054279">
    <property type="component" value="Unassembled WGS sequence"/>
</dbReference>
<protein>
    <submittedName>
        <fullName evidence="2">Unplaced genomic scaffold SPHSTscaffold_29, whole genome shotgun sequence</fullName>
    </submittedName>
</protein>
<evidence type="ECO:0000313" key="2">
    <source>
        <dbReference type="EMBL" id="KIJ47123.1"/>
    </source>
</evidence>
<keyword evidence="1" id="KW-0472">Membrane</keyword>